<keyword evidence="6" id="KW-0560">Oxidoreductase</keyword>
<keyword evidence="2" id="KW-0285">Flavoprotein</keyword>
<dbReference type="RefSeq" id="WP_098826441.1">
    <property type="nucleotide sequence ID" value="NZ_BCMJ01000016.1"/>
</dbReference>
<evidence type="ECO:0000313" key="11">
    <source>
        <dbReference type="EMBL" id="GAX09157.1"/>
    </source>
</evidence>
<keyword evidence="5" id="KW-0274">FAD</keyword>
<dbReference type="SUPFAM" id="SSF52343">
    <property type="entry name" value="Ferredoxin reductase-like, C-terminal NADP-linked domain"/>
    <property type="match status" value="1"/>
</dbReference>
<dbReference type="GO" id="GO:0051537">
    <property type="term" value="F:2 iron, 2 sulfur cluster binding"/>
    <property type="evidence" value="ECO:0007669"/>
    <property type="project" value="UniProtKB-KW"/>
</dbReference>
<dbReference type="Pfam" id="PF08022">
    <property type="entry name" value="FAD_binding_8"/>
    <property type="match status" value="1"/>
</dbReference>
<dbReference type="GO" id="GO:0016491">
    <property type="term" value="F:oxidoreductase activity"/>
    <property type="evidence" value="ECO:0007669"/>
    <property type="project" value="UniProtKB-KW"/>
</dbReference>
<dbReference type="InterPro" id="IPR017927">
    <property type="entry name" value="FAD-bd_FR_type"/>
</dbReference>
<proteinExistence type="predicted"/>
<dbReference type="InterPro" id="IPR017938">
    <property type="entry name" value="Riboflavin_synthase-like_b-brl"/>
</dbReference>
<name>A0A1Z5J553_9LACO</name>
<dbReference type="EMBL" id="BCMJ01000016">
    <property type="protein sequence ID" value="GAX09157.1"/>
    <property type="molecule type" value="Genomic_DNA"/>
</dbReference>
<keyword evidence="4" id="KW-0479">Metal-binding</keyword>
<feature type="transmembrane region" description="Helical" evidence="9">
    <location>
        <begin position="151"/>
        <end position="176"/>
    </location>
</feature>
<keyword evidence="3" id="KW-0001">2Fe-2S</keyword>
<dbReference type="AlphaFoldDB" id="A0A1Z5J553"/>
<evidence type="ECO:0000256" key="7">
    <source>
        <dbReference type="ARBA" id="ARBA00023004"/>
    </source>
</evidence>
<dbReference type="InterPro" id="IPR050415">
    <property type="entry name" value="MRET"/>
</dbReference>
<reference evidence="11 12" key="1">
    <citation type="submission" date="2015-11" db="EMBL/GenBank/DDBJ databases">
        <title>Draft genome sequences of new species of the genus Lactobacillus isolated from orchardgrass silage.</title>
        <authorList>
            <person name="Tohno M."/>
            <person name="Tanizawa Y."/>
            <person name="Arita M."/>
        </authorList>
    </citation>
    <scope>NUCLEOTIDE SEQUENCE [LARGE SCALE GENOMIC DNA]</scope>
    <source>
        <strain evidence="11 12">IWT5</strain>
    </source>
</reference>
<gene>
    <name evidence="11" type="ORF">IWT5_02340</name>
</gene>
<evidence type="ECO:0000256" key="1">
    <source>
        <dbReference type="ARBA" id="ARBA00001974"/>
    </source>
</evidence>
<evidence type="ECO:0000256" key="5">
    <source>
        <dbReference type="ARBA" id="ARBA00022827"/>
    </source>
</evidence>
<dbReference type="InterPro" id="IPR013112">
    <property type="entry name" value="FAD-bd_8"/>
</dbReference>
<sequence length="425" mass="47588">MLKRFPKLLSLVWMIVLFILPLPLVLTLAAGLPGQFTSGGLAIQAGSIAYVWFLVAIYLATRPHWLDRLIGLPSVYMVHGCLSIFAIILAFLHKMGTHSGGMVRTTGDIALILFIGLMMYSLVFMAGWLTDKVPALAHLKHWLEQTFKHEFSVWLHRLNLIAVVLVFIHVQLIGYITAIHPYMWWFDGYTAVVALAYVYAKLRDTWWLSRGKLTSKRELAPNFFEFTFSLKSRHQLTVKPGDYVFISFPDYAGLRELHPFSVVNAVHDNQLVLAIRGDGDFTRSVQNLPLNAEAHLTGGFGLFNTMIAKHPTKPLVLVAGGSGVVPMLALVQAYPQLPITLYYSAHRPTDLIYVPQLKALAAQRSTLTVHIQTGRFDVTKAVSSITPISALYLLSGPARMGQAWQHALTQAGVSHENMYYEQFSW</sequence>
<comment type="cofactor">
    <cofactor evidence="1">
        <name>FAD</name>
        <dbReference type="ChEBI" id="CHEBI:57692"/>
    </cofactor>
</comment>
<dbReference type="OrthoDB" id="573132at2"/>
<dbReference type="GO" id="GO:0050660">
    <property type="term" value="F:flavin adenine dinucleotide binding"/>
    <property type="evidence" value="ECO:0007669"/>
    <property type="project" value="TreeGrafter"/>
</dbReference>
<protein>
    <recommendedName>
        <fullName evidence="10">FAD-binding FR-type domain-containing protein</fullName>
    </recommendedName>
</protein>
<evidence type="ECO:0000256" key="4">
    <source>
        <dbReference type="ARBA" id="ARBA00022723"/>
    </source>
</evidence>
<keyword evidence="9" id="KW-0812">Transmembrane</keyword>
<dbReference type="PROSITE" id="PS51384">
    <property type="entry name" value="FAD_FR"/>
    <property type="match status" value="1"/>
</dbReference>
<evidence type="ECO:0000259" key="10">
    <source>
        <dbReference type="PROSITE" id="PS51384"/>
    </source>
</evidence>
<evidence type="ECO:0000256" key="3">
    <source>
        <dbReference type="ARBA" id="ARBA00022714"/>
    </source>
</evidence>
<feature type="transmembrane region" description="Helical" evidence="9">
    <location>
        <begin position="41"/>
        <end position="60"/>
    </location>
</feature>
<dbReference type="CDD" id="cd00322">
    <property type="entry name" value="FNR_like"/>
    <property type="match status" value="1"/>
</dbReference>
<keyword evidence="12" id="KW-1185">Reference proteome</keyword>
<dbReference type="PANTHER" id="PTHR47354">
    <property type="entry name" value="NADH OXIDOREDUCTASE HCR"/>
    <property type="match status" value="1"/>
</dbReference>
<organism evidence="11 12">
    <name type="scientific">Secundilactobacillus silagincola</name>
    <dbReference type="NCBI Taxonomy" id="1714681"/>
    <lineage>
        <taxon>Bacteria</taxon>
        <taxon>Bacillati</taxon>
        <taxon>Bacillota</taxon>
        <taxon>Bacilli</taxon>
        <taxon>Lactobacillales</taxon>
        <taxon>Lactobacillaceae</taxon>
        <taxon>Secundilactobacillus</taxon>
    </lineage>
</organism>
<dbReference type="Proteomes" id="UP000223370">
    <property type="component" value="Unassembled WGS sequence"/>
</dbReference>
<dbReference type="PANTHER" id="PTHR47354:SF8">
    <property type="entry name" value="1,2-PHENYLACETYL-COA EPOXIDASE, SUBUNIT E"/>
    <property type="match status" value="1"/>
</dbReference>
<accession>A0A1Z5J553</accession>
<feature type="transmembrane region" description="Helical" evidence="9">
    <location>
        <begin position="72"/>
        <end position="93"/>
    </location>
</feature>
<dbReference type="InterPro" id="IPR039261">
    <property type="entry name" value="FNR_nucleotide-bd"/>
</dbReference>
<keyword evidence="9" id="KW-0472">Membrane</keyword>
<evidence type="ECO:0000256" key="8">
    <source>
        <dbReference type="ARBA" id="ARBA00023014"/>
    </source>
</evidence>
<dbReference type="GO" id="GO:0046872">
    <property type="term" value="F:metal ion binding"/>
    <property type="evidence" value="ECO:0007669"/>
    <property type="project" value="UniProtKB-KW"/>
</dbReference>
<evidence type="ECO:0000313" key="12">
    <source>
        <dbReference type="Proteomes" id="UP000223370"/>
    </source>
</evidence>
<evidence type="ECO:0000256" key="2">
    <source>
        <dbReference type="ARBA" id="ARBA00022630"/>
    </source>
</evidence>
<comment type="caution">
    <text evidence="11">The sequence shown here is derived from an EMBL/GenBank/DDBJ whole genome shotgun (WGS) entry which is preliminary data.</text>
</comment>
<dbReference type="Gene3D" id="3.40.50.80">
    <property type="entry name" value="Nucleotide-binding domain of ferredoxin-NADP reductase (FNR) module"/>
    <property type="match status" value="1"/>
</dbReference>
<feature type="domain" description="FAD-binding FR-type" evidence="10">
    <location>
        <begin position="206"/>
        <end position="306"/>
    </location>
</feature>
<keyword evidence="9" id="KW-1133">Transmembrane helix</keyword>
<feature type="transmembrane region" description="Helical" evidence="9">
    <location>
        <begin position="182"/>
        <end position="200"/>
    </location>
</feature>
<feature type="transmembrane region" description="Helical" evidence="9">
    <location>
        <begin position="315"/>
        <end position="334"/>
    </location>
</feature>
<keyword evidence="7" id="KW-0408">Iron</keyword>
<dbReference type="Gene3D" id="2.40.30.10">
    <property type="entry name" value="Translation factors"/>
    <property type="match status" value="1"/>
</dbReference>
<keyword evidence="8" id="KW-0411">Iron-sulfur</keyword>
<dbReference type="SUPFAM" id="SSF63380">
    <property type="entry name" value="Riboflavin synthase domain-like"/>
    <property type="match status" value="1"/>
</dbReference>
<evidence type="ECO:0000256" key="6">
    <source>
        <dbReference type="ARBA" id="ARBA00023002"/>
    </source>
</evidence>
<evidence type="ECO:0000256" key="9">
    <source>
        <dbReference type="SAM" id="Phobius"/>
    </source>
</evidence>
<feature type="transmembrane region" description="Helical" evidence="9">
    <location>
        <begin position="109"/>
        <end position="130"/>
    </location>
</feature>